<dbReference type="NCBIfam" id="TIGR00177">
    <property type="entry name" value="molyb_syn"/>
    <property type="match status" value="1"/>
</dbReference>
<dbReference type="PANTHER" id="PTHR10192:SF5">
    <property type="entry name" value="GEPHYRIN"/>
    <property type="match status" value="1"/>
</dbReference>
<evidence type="ECO:0000259" key="3">
    <source>
        <dbReference type="SMART" id="SM00852"/>
    </source>
</evidence>
<dbReference type="Pfam" id="PF00994">
    <property type="entry name" value="MoCF_biosynth"/>
    <property type="match status" value="1"/>
</dbReference>
<dbReference type="GO" id="GO:0005737">
    <property type="term" value="C:cytoplasm"/>
    <property type="evidence" value="ECO:0007669"/>
    <property type="project" value="TreeGrafter"/>
</dbReference>
<dbReference type="SMART" id="SM00852">
    <property type="entry name" value="MoCF_biosynth"/>
    <property type="match status" value="1"/>
</dbReference>
<dbReference type="InterPro" id="IPR036688">
    <property type="entry name" value="MoeA_C_domain_IV_sf"/>
</dbReference>
<evidence type="ECO:0000256" key="1">
    <source>
        <dbReference type="ARBA" id="ARBA00005046"/>
    </source>
</evidence>
<dbReference type="UniPathway" id="UPA00344"/>
<accession>A0A7C3J3T4</accession>
<dbReference type="CDD" id="cd00887">
    <property type="entry name" value="MoeA"/>
    <property type="match status" value="1"/>
</dbReference>
<dbReference type="GO" id="GO:0061599">
    <property type="term" value="F:molybdopterin molybdotransferase activity"/>
    <property type="evidence" value="ECO:0007669"/>
    <property type="project" value="TreeGrafter"/>
</dbReference>
<evidence type="ECO:0000256" key="2">
    <source>
        <dbReference type="ARBA" id="ARBA00023150"/>
    </source>
</evidence>
<name>A0A7C3J3T4_9CREN</name>
<dbReference type="InterPro" id="IPR005110">
    <property type="entry name" value="MoeA_linker/N"/>
</dbReference>
<dbReference type="Gene3D" id="3.40.980.10">
    <property type="entry name" value="MoaB/Mog-like domain"/>
    <property type="match status" value="1"/>
</dbReference>
<sequence>MRKMRGFERLIKLSDAQKIIMEKCGDFFGVEKVTSDQASGRVLAEDAKAVTDVPPFDRSAVDGYAIRSGESFSASSTNPAVFILKGSAEAGSAKGRIEAGECYEIFTGAEIPEGGDAVVMAEDCSMEGMKILVKRAVPKGANISFRGEDIKEGEVMVRKGETLRPWHIAALIASNVKSVEVRRLPSVGVISTGSELDADSNERVKAGRIADSTRPMIIGMLKELGCAVVDAGIVGDDLCLISDKIGSLVKQADMVITIGGTSLGARDLVPEAFEAATGERLIFHGVSIKPGKPAGFGMAGGVPLFTLPGYPVSALVGFEALVQPLLLRWLGREQFERRRIRASLSRRVPITPGVTHFLRVTIKERDGEYIAHPIAITGSGLISSITKADGIAIINDDLEGIDEGEEIEVQLLRRIN</sequence>
<dbReference type="EMBL" id="DSTX01000007">
    <property type="protein sequence ID" value="HFK20516.1"/>
    <property type="molecule type" value="Genomic_DNA"/>
</dbReference>
<feature type="domain" description="MoaB/Mog" evidence="3">
    <location>
        <begin position="188"/>
        <end position="328"/>
    </location>
</feature>
<comment type="pathway">
    <text evidence="1">Cofactor biosynthesis; molybdopterin biosynthesis.</text>
</comment>
<dbReference type="Gene3D" id="2.40.340.10">
    <property type="entry name" value="MoeA, C-terminal, domain IV"/>
    <property type="match status" value="1"/>
</dbReference>
<evidence type="ECO:0000313" key="4">
    <source>
        <dbReference type="EMBL" id="HFK20516.1"/>
    </source>
</evidence>
<dbReference type="Gene3D" id="3.90.105.10">
    <property type="entry name" value="Molybdopterin biosynthesis moea protein, domain 2"/>
    <property type="match status" value="1"/>
</dbReference>
<comment type="caution">
    <text evidence="4">The sequence shown here is derived from an EMBL/GenBank/DDBJ whole genome shotgun (WGS) entry which is preliminary data.</text>
</comment>
<reference evidence="4" key="1">
    <citation type="journal article" date="2020" name="mSystems">
        <title>Genome- and Community-Level Interaction Insights into Carbon Utilization and Element Cycling Functions of Hydrothermarchaeota in Hydrothermal Sediment.</title>
        <authorList>
            <person name="Zhou Z."/>
            <person name="Liu Y."/>
            <person name="Xu W."/>
            <person name="Pan J."/>
            <person name="Luo Z.H."/>
            <person name="Li M."/>
        </authorList>
    </citation>
    <scope>NUCLEOTIDE SEQUENCE [LARGE SCALE GENOMIC DNA]</scope>
    <source>
        <strain evidence="4">SpSt-468</strain>
    </source>
</reference>
<dbReference type="AlphaFoldDB" id="A0A7C3J3T4"/>
<organism evidence="4">
    <name type="scientific">Candidatus Methanomethylicus mesodigestus</name>
    <dbReference type="NCBI Taxonomy" id="1867258"/>
    <lineage>
        <taxon>Archaea</taxon>
        <taxon>Thermoproteota</taxon>
        <taxon>Methanosuratincolia</taxon>
        <taxon>Candidatus Methanomethylicales</taxon>
        <taxon>Candidatus Methanomethylicaceae</taxon>
        <taxon>Candidatus Methanomethylicus</taxon>
    </lineage>
</organism>
<protein>
    <submittedName>
        <fullName evidence="4">Molybdopterin molybdenumtransferase MoeA</fullName>
    </submittedName>
</protein>
<dbReference type="SUPFAM" id="SSF63867">
    <property type="entry name" value="MoeA C-terminal domain-like"/>
    <property type="match status" value="1"/>
</dbReference>
<dbReference type="InterPro" id="IPR036135">
    <property type="entry name" value="MoeA_linker/N_sf"/>
</dbReference>
<dbReference type="GO" id="GO:0006777">
    <property type="term" value="P:Mo-molybdopterin cofactor biosynthetic process"/>
    <property type="evidence" value="ECO:0007669"/>
    <property type="project" value="UniProtKB-KW"/>
</dbReference>
<keyword evidence="2" id="KW-0501">Molybdenum cofactor biosynthesis</keyword>
<dbReference type="Pfam" id="PF03453">
    <property type="entry name" value="MoeA_N"/>
    <property type="match status" value="1"/>
</dbReference>
<dbReference type="InterPro" id="IPR005111">
    <property type="entry name" value="MoeA_C_domain_IV"/>
</dbReference>
<keyword evidence="4" id="KW-0808">Transferase</keyword>
<dbReference type="SUPFAM" id="SSF53218">
    <property type="entry name" value="Molybdenum cofactor biosynthesis proteins"/>
    <property type="match status" value="1"/>
</dbReference>
<proteinExistence type="predicted"/>
<dbReference type="Gene3D" id="2.170.190.11">
    <property type="entry name" value="Molybdopterin biosynthesis moea protein, domain 3"/>
    <property type="match status" value="1"/>
</dbReference>
<dbReference type="Pfam" id="PF03454">
    <property type="entry name" value="MoeA_C"/>
    <property type="match status" value="1"/>
</dbReference>
<dbReference type="InterPro" id="IPR036425">
    <property type="entry name" value="MoaB/Mog-like_dom_sf"/>
</dbReference>
<dbReference type="InterPro" id="IPR001453">
    <property type="entry name" value="MoaB/Mog_dom"/>
</dbReference>
<gene>
    <name evidence="4" type="ORF">ENS19_04455</name>
</gene>
<dbReference type="InterPro" id="IPR038987">
    <property type="entry name" value="MoeA-like"/>
</dbReference>
<dbReference type="SUPFAM" id="SSF63882">
    <property type="entry name" value="MoeA N-terminal region -like"/>
    <property type="match status" value="1"/>
</dbReference>
<dbReference type="NCBIfam" id="NF045515">
    <property type="entry name" value="Glp_gephyrin"/>
    <property type="match status" value="1"/>
</dbReference>
<dbReference type="PANTHER" id="PTHR10192">
    <property type="entry name" value="MOLYBDOPTERIN BIOSYNTHESIS PROTEIN"/>
    <property type="match status" value="1"/>
</dbReference>